<evidence type="ECO:0000256" key="1">
    <source>
        <dbReference type="ARBA" id="ARBA00004123"/>
    </source>
</evidence>
<protein>
    <recommendedName>
        <fullName evidence="2">Ribonuclease H2 subunit B</fullName>
    </recommendedName>
    <alternativeName>
        <fullName evidence="6">Ribonuclease HI subunit B</fullName>
    </alternativeName>
</protein>
<dbReference type="NCBIfam" id="TIGR00756">
    <property type="entry name" value="PPR"/>
    <property type="match status" value="3"/>
</dbReference>
<feature type="repeat" description="PPR" evidence="7">
    <location>
        <begin position="437"/>
        <end position="471"/>
    </location>
</feature>
<reference evidence="12" key="2">
    <citation type="journal article" date="2024" name="Plant">
        <title>Genomic evolution and insights into agronomic trait innovations of Sesamum species.</title>
        <authorList>
            <person name="Miao H."/>
            <person name="Wang L."/>
            <person name="Qu L."/>
            <person name="Liu H."/>
            <person name="Sun Y."/>
            <person name="Le M."/>
            <person name="Wang Q."/>
            <person name="Wei S."/>
            <person name="Zheng Y."/>
            <person name="Lin W."/>
            <person name="Duan Y."/>
            <person name="Cao H."/>
            <person name="Xiong S."/>
            <person name="Wang X."/>
            <person name="Wei L."/>
            <person name="Li C."/>
            <person name="Ma Q."/>
            <person name="Ju M."/>
            <person name="Zhao R."/>
            <person name="Li G."/>
            <person name="Mu C."/>
            <person name="Tian Q."/>
            <person name="Mei H."/>
            <person name="Zhang T."/>
            <person name="Gao T."/>
            <person name="Zhang H."/>
        </authorList>
    </citation>
    <scope>NUCLEOTIDE SEQUENCE</scope>
    <source>
        <strain evidence="12">3651</strain>
    </source>
</reference>
<dbReference type="InterPro" id="IPR040456">
    <property type="entry name" value="RNase_H2_suB"/>
</dbReference>
<dbReference type="PROSITE" id="PS51375">
    <property type="entry name" value="PPR"/>
    <property type="match status" value="5"/>
</dbReference>
<dbReference type="FunFam" id="2.20.25.530:FF:000002">
    <property type="entry name" value="Ribonuclease H2 subunit B"/>
    <property type="match status" value="1"/>
</dbReference>
<dbReference type="Pfam" id="PF17177">
    <property type="entry name" value="PPR_long"/>
    <property type="match status" value="1"/>
</dbReference>
<dbReference type="Pfam" id="PF01535">
    <property type="entry name" value="PPR"/>
    <property type="match status" value="1"/>
</dbReference>
<comment type="caution">
    <text evidence="12">The sequence shown here is derived from an EMBL/GenBank/DDBJ whole genome shotgun (WGS) entry which is preliminary data.</text>
</comment>
<proteinExistence type="predicted"/>
<evidence type="ECO:0000313" key="12">
    <source>
        <dbReference type="EMBL" id="KAK4423716.1"/>
    </source>
</evidence>
<keyword evidence="4" id="KW-0539">Nucleus</keyword>
<dbReference type="Pfam" id="PF09468">
    <property type="entry name" value="RNase_H2-Ydr279"/>
    <property type="match status" value="1"/>
</dbReference>
<comment type="function">
    <text evidence="5">Non catalytic subunit of RNase H2, an endonuclease that specifically degrades the RNA of RNA:DNA hybrids. Participates in DNA replication, possibly by mediating the removal of lagging-strand Okazaki fragment RNA primers during DNA replication. Mediates the excision of single ribonucleotides from DNA:RNA duplexes.</text>
</comment>
<keyword evidence="3" id="KW-0677">Repeat</keyword>
<evidence type="ECO:0000256" key="7">
    <source>
        <dbReference type="PROSITE-ProRule" id="PRU00708"/>
    </source>
</evidence>
<dbReference type="GO" id="GO:0005634">
    <property type="term" value="C:nucleus"/>
    <property type="evidence" value="ECO:0007669"/>
    <property type="project" value="UniProtKB-SubCell"/>
</dbReference>
<dbReference type="CDD" id="cd09270">
    <property type="entry name" value="RNase_H2-B"/>
    <property type="match status" value="1"/>
</dbReference>
<feature type="repeat" description="PPR" evidence="7">
    <location>
        <begin position="402"/>
        <end position="436"/>
    </location>
</feature>
<dbReference type="GO" id="GO:0032299">
    <property type="term" value="C:ribonuclease H2 complex"/>
    <property type="evidence" value="ECO:0007669"/>
    <property type="project" value="InterPro"/>
</dbReference>
<organism evidence="12 13">
    <name type="scientific">Sesamum alatum</name>
    <dbReference type="NCBI Taxonomy" id="300844"/>
    <lineage>
        <taxon>Eukaryota</taxon>
        <taxon>Viridiplantae</taxon>
        <taxon>Streptophyta</taxon>
        <taxon>Embryophyta</taxon>
        <taxon>Tracheophyta</taxon>
        <taxon>Spermatophyta</taxon>
        <taxon>Magnoliopsida</taxon>
        <taxon>eudicotyledons</taxon>
        <taxon>Gunneridae</taxon>
        <taxon>Pentapetalae</taxon>
        <taxon>asterids</taxon>
        <taxon>lamiids</taxon>
        <taxon>Lamiales</taxon>
        <taxon>Pedaliaceae</taxon>
        <taxon>Sesamum</taxon>
    </lineage>
</organism>
<dbReference type="InterPro" id="IPR002885">
    <property type="entry name" value="PPR_rpt"/>
</dbReference>
<comment type="subcellular location">
    <subcellularLocation>
        <location evidence="1">Nucleus</location>
    </subcellularLocation>
</comment>
<feature type="repeat" description="PPR" evidence="7">
    <location>
        <begin position="542"/>
        <end position="576"/>
    </location>
</feature>
<dbReference type="AlphaFoldDB" id="A0AAE1Y4P6"/>
<evidence type="ECO:0000256" key="6">
    <source>
        <dbReference type="ARBA" id="ARBA00033464"/>
    </source>
</evidence>
<evidence type="ECO:0000256" key="5">
    <source>
        <dbReference type="ARBA" id="ARBA00024778"/>
    </source>
</evidence>
<evidence type="ECO:0000256" key="8">
    <source>
        <dbReference type="SAM" id="MobiDB-lite"/>
    </source>
</evidence>
<dbReference type="InterPro" id="IPR011990">
    <property type="entry name" value="TPR-like_helical_dom_sf"/>
</dbReference>
<dbReference type="EMBL" id="JACGWO010000007">
    <property type="protein sequence ID" value="KAK4423716.1"/>
    <property type="molecule type" value="Genomic_DNA"/>
</dbReference>
<evidence type="ECO:0000259" key="10">
    <source>
        <dbReference type="Pfam" id="PF17177"/>
    </source>
</evidence>
<name>A0AAE1Y4P6_9LAMI</name>
<dbReference type="Pfam" id="PF17745">
    <property type="entry name" value="Ydr279_N"/>
    <property type="match status" value="1"/>
</dbReference>
<evidence type="ECO:0000256" key="3">
    <source>
        <dbReference type="ARBA" id="ARBA00022737"/>
    </source>
</evidence>
<evidence type="ECO:0000256" key="4">
    <source>
        <dbReference type="ARBA" id="ARBA00023242"/>
    </source>
</evidence>
<sequence>MAWWEGANETRVLIAQDPSTSGKHVGKFLSLRHPRTGNTTCYLYTDGGLQELHWFKQSYGSWFLGDYVCEDGRLYTATPVDPVFILLPIFEEARMKKGNDPGKFRQLDEIIYIHGYPGYQFLSSIAEKTMQVVCDLKEVGSTKFFRLNDLKVLKWLCYKVHQLKQTLPTLDNNYAAQDDKNSLYDAVSIVGEYLKDEPWVNLLCNKLKLNLQDWTKARDTETLPPSAGSAPASFNPVQENNGIDKSVARNTRQAKKARVEKDSQNIKDMFSRATRKKGCKKSHLCQLLVLSCINEGEDSGREIENTKFKWVRRSPILTEKQKQAISQLPPKMTNRCKALMKQIICFSAENGSVGLMLAAWVKGTTPRRADWLSVLKELERLNHPLYFEVTEHAFTEESFEVNIRDYTKVIHCYAKENRLREAENALMAMKNRGFVCDQVTLTALIHMYSKAGNLKLAEDTFEEMKLLGVTLDKRSYGSMIMAYIRAGMLARAETILREMEAQEIRAGREVYKALLRAYSMTGDSQGAQRVFDAIQLAGLIPDVKICGLLINAYVAAGQSREARIAFENLRRACLEPNDKCVALALTAYEKENRLKEALDLLIELERDGITLGKEASAMLAKWFQKLGVVEEVELVLRDFTSRMPQPVL</sequence>
<dbReference type="PANTHER" id="PTHR46862">
    <property type="entry name" value="OS07G0661900 PROTEIN"/>
    <property type="match status" value="1"/>
</dbReference>
<dbReference type="InterPro" id="IPR019024">
    <property type="entry name" value="RNase_H2_suB_wHTH"/>
</dbReference>
<gene>
    <name evidence="12" type="ORF">Salat_1954500</name>
</gene>
<dbReference type="Proteomes" id="UP001293254">
    <property type="component" value="Unassembled WGS sequence"/>
</dbReference>
<evidence type="ECO:0000256" key="2">
    <source>
        <dbReference type="ARBA" id="ARBA00019062"/>
    </source>
</evidence>
<feature type="domain" description="PROP1-like PPR" evidence="10">
    <location>
        <begin position="400"/>
        <end position="530"/>
    </location>
</feature>
<feature type="region of interest" description="Disordered" evidence="8">
    <location>
        <begin position="220"/>
        <end position="241"/>
    </location>
</feature>
<dbReference type="Gene3D" id="2.20.25.530">
    <property type="match status" value="1"/>
</dbReference>
<evidence type="ECO:0000259" key="9">
    <source>
        <dbReference type="Pfam" id="PF09468"/>
    </source>
</evidence>
<dbReference type="Gene3D" id="1.10.20.120">
    <property type="match status" value="1"/>
</dbReference>
<dbReference type="InterPro" id="IPR041195">
    <property type="entry name" value="Rnh202_N"/>
</dbReference>
<reference evidence="12" key="1">
    <citation type="submission" date="2020-06" db="EMBL/GenBank/DDBJ databases">
        <authorList>
            <person name="Li T."/>
            <person name="Hu X."/>
            <person name="Zhang T."/>
            <person name="Song X."/>
            <person name="Zhang H."/>
            <person name="Dai N."/>
            <person name="Sheng W."/>
            <person name="Hou X."/>
            <person name="Wei L."/>
        </authorList>
    </citation>
    <scope>NUCLEOTIDE SEQUENCE</scope>
    <source>
        <strain evidence="12">3651</strain>
        <tissue evidence="12">Leaf</tissue>
    </source>
</reference>
<dbReference type="Gene3D" id="1.25.40.10">
    <property type="entry name" value="Tetratricopeptide repeat domain"/>
    <property type="match status" value="2"/>
</dbReference>
<feature type="repeat" description="PPR" evidence="7">
    <location>
        <begin position="472"/>
        <end position="506"/>
    </location>
</feature>
<keyword evidence="13" id="KW-1185">Reference proteome</keyword>
<dbReference type="PANTHER" id="PTHR46862:SF3">
    <property type="entry name" value="OS07G0661900 PROTEIN"/>
    <property type="match status" value="1"/>
</dbReference>
<evidence type="ECO:0000313" key="13">
    <source>
        <dbReference type="Proteomes" id="UP001293254"/>
    </source>
</evidence>
<feature type="domain" description="Ribonuclease H2 subunit B wHTH" evidence="9">
    <location>
        <begin position="84"/>
        <end position="168"/>
    </location>
</feature>
<evidence type="ECO:0000259" key="11">
    <source>
        <dbReference type="Pfam" id="PF17745"/>
    </source>
</evidence>
<accession>A0AAE1Y4P6</accession>
<dbReference type="InterPro" id="IPR033443">
    <property type="entry name" value="PROP1-like_PPR_dom"/>
</dbReference>
<feature type="repeat" description="PPR" evidence="7">
    <location>
        <begin position="507"/>
        <end position="541"/>
    </location>
</feature>
<feature type="domain" description="Rnh202 triple barrel" evidence="11">
    <location>
        <begin position="27"/>
        <end position="81"/>
    </location>
</feature>